<keyword evidence="4" id="KW-1185">Reference proteome</keyword>
<dbReference type="InterPro" id="IPR004341">
    <property type="entry name" value="CAT_RNA-bd_dom"/>
</dbReference>
<organism evidence="3 4">
    <name type="scientific">Clostridium paraputrificum</name>
    <dbReference type="NCBI Taxonomy" id="29363"/>
    <lineage>
        <taxon>Bacteria</taxon>
        <taxon>Bacillati</taxon>
        <taxon>Bacillota</taxon>
        <taxon>Clostridia</taxon>
        <taxon>Eubacteriales</taxon>
        <taxon>Clostridiaceae</taxon>
        <taxon>Clostridium</taxon>
    </lineage>
</organism>
<dbReference type="InterPro" id="IPR036634">
    <property type="entry name" value="PRD_sf"/>
</dbReference>
<dbReference type="InterPro" id="IPR011608">
    <property type="entry name" value="PRD"/>
</dbReference>
<feature type="domain" description="PRD" evidence="2">
    <location>
        <begin position="61"/>
        <end position="166"/>
    </location>
</feature>
<dbReference type="Gene3D" id="2.30.24.10">
    <property type="entry name" value="CAT RNA-binding domain"/>
    <property type="match status" value="1"/>
</dbReference>
<reference evidence="3 4" key="1">
    <citation type="submission" date="2016-06" db="EMBL/GenBank/DDBJ databases">
        <authorList>
            <person name="Kjaerup R.B."/>
            <person name="Dalgaard T.S."/>
            <person name="Juul-Madsen H.R."/>
        </authorList>
    </citation>
    <scope>NUCLEOTIDE SEQUENCE [LARGE SCALE GENOMIC DNA]</scope>
    <source>
        <strain evidence="3 4">373-A1</strain>
    </source>
</reference>
<dbReference type="RefSeq" id="WP_027098724.1">
    <property type="nucleotide sequence ID" value="NZ_CAXSZC010000005.1"/>
</dbReference>
<dbReference type="EMBL" id="MAPZ01000017">
    <property type="protein sequence ID" value="OBY10983.1"/>
    <property type="molecule type" value="Genomic_DNA"/>
</dbReference>
<dbReference type="PANTHER" id="PTHR30185">
    <property type="entry name" value="CRYPTIC BETA-GLUCOSIDE BGL OPERON ANTITERMINATOR"/>
    <property type="match status" value="1"/>
</dbReference>
<dbReference type="SUPFAM" id="SSF50151">
    <property type="entry name" value="SacY-like RNA-binding domain"/>
    <property type="match status" value="1"/>
</dbReference>
<dbReference type="OrthoDB" id="9813552at2"/>
<proteinExistence type="predicted"/>
<dbReference type="SUPFAM" id="SSF63520">
    <property type="entry name" value="PTS-regulatory domain, PRD"/>
    <property type="match status" value="2"/>
</dbReference>
<dbReference type="Gene3D" id="1.10.1790.10">
    <property type="entry name" value="PRD domain"/>
    <property type="match status" value="2"/>
</dbReference>
<accession>A0A174DZY0</accession>
<dbReference type="InterPro" id="IPR050661">
    <property type="entry name" value="BglG_antiterminators"/>
</dbReference>
<protein>
    <submittedName>
        <fullName evidence="3">Transcription antiterminator LicT</fullName>
    </submittedName>
</protein>
<dbReference type="GeneID" id="42776555"/>
<dbReference type="InterPro" id="IPR036650">
    <property type="entry name" value="CAT_RNA-bd_dom_sf"/>
</dbReference>
<dbReference type="GO" id="GO:0003723">
    <property type="term" value="F:RNA binding"/>
    <property type="evidence" value="ECO:0007669"/>
    <property type="project" value="InterPro"/>
</dbReference>
<dbReference type="GO" id="GO:0006355">
    <property type="term" value="P:regulation of DNA-templated transcription"/>
    <property type="evidence" value="ECO:0007669"/>
    <property type="project" value="InterPro"/>
</dbReference>
<evidence type="ECO:0000256" key="1">
    <source>
        <dbReference type="ARBA" id="ARBA00022737"/>
    </source>
</evidence>
<sequence length="278" mass="32482">MIVVKKINNNVAICLDNNNNELIAFGKGIGFPATPYELCDLSKVQRTFYGVNSLYFNFINEIPENIFEISVKIVDYSKTKIKNEVNSNIVFTLADHINFAIQRYEKKINLKLPFAYDINHLYEAEMSVGEWAVKQIRKDLNINLPENEAVSIALHFINAENIETGTHFVTDESNLILNITEIVEKEFDLHINKLEFNYSRFVSHLKYLLKRKEKEIEVSSENLKLYDSMCKDFPDICICAIHINEYLNKTINLNLNKEELLYLMLHINRLCTREDCYH</sequence>
<comment type="caution">
    <text evidence="3">The sequence shown here is derived from an EMBL/GenBank/DDBJ whole genome shotgun (WGS) entry which is preliminary data.</text>
</comment>
<name>A0A174DZY0_9CLOT</name>
<dbReference type="Proteomes" id="UP000092714">
    <property type="component" value="Unassembled WGS sequence"/>
</dbReference>
<dbReference type="Pfam" id="PF00874">
    <property type="entry name" value="PRD"/>
    <property type="match status" value="2"/>
</dbReference>
<gene>
    <name evidence="3" type="ORF">CP373A1_07430</name>
</gene>
<evidence type="ECO:0000313" key="3">
    <source>
        <dbReference type="EMBL" id="OBY10983.1"/>
    </source>
</evidence>
<feature type="domain" description="PRD" evidence="2">
    <location>
        <begin position="167"/>
        <end position="277"/>
    </location>
</feature>
<dbReference type="AlphaFoldDB" id="A0A174DZY0"/>
<dbReference type="Pfam" id="PF03123">
    <property type="entry name" value="CAT_RBD"/>
    <property type="match status" value="1"/>
</dbReference>
<evidence type="ECO:0000259" key="2">
    <source>
        <dbReference type="PROSITE" id="PS51372"/>
    </source>
</evidence>
<dbReference type="eggNOG" id="COG3711">
    <property type="taxonomic scope" value="Bacteria"/>
</dbReference>
<evidence type="ECO:0000313" key="4">
    <source>
        <dbReference type="Proteomes" id="UP000092714"/>
    </source>
</evidence>
<dbReference type="SMART" id="SM01061">
    <property type="entry name" value="CAT_RBD"/>
    <property type="match status" value="1"/>
</dbReference>
<keyword evidence="1" id="KW-0677">Repeat</keyword>
<dbReference type="PROSITE" id="PS51372">
    <property type="entry name" value="PRD_2"/>
    <property type="match status" value="2"/>
</dbReference>
<dbReference type="PANTHER" id="PTHR30185:SF15">
    <property type="entry name" value="CRYPTIC BETA-GLUCOSIDE BGL OPERON ANTITERMINATOR"/>
    <property type="match status" value="1"/>
</dbReference>